<dbReference type="RefSeq" id="XP_075081935.1">
    <property type="nucleotide sequence ID" value="XM_075225834.1"/>
</dbReference>
<name>A0AC58SAB8_TOBAC</name>
<accession>A0AC58SAB8</accession>
<reference evidence="2" key="2">
    <citation type="submission" date="2025-08" db="UniProtKB">
        <authorList>
            <consortium name="RefSeq"/>
        </authorList>
    </citation>
    <scope>IDENTIFICATION</scope>
    <source>
        <tissue evidence="2">Leaf</tissue>
    </source>
</reference>
<proteinExistence type="predicted"/>
<keyword evidence="1" id="KW-1185">Reference proteome</keyword>
<gene>
    <name evidence="2" type="primary">LOC107794187</name>
</gene>
<reference evidence="1" key="1">
    <citation type="journal article" date="2014" name="Nat. Commun.">
        <title>The tobacco genome sequence and its comparison with those of tomato and potato.</title>
        <authorList>
            <person name="Sierro N."/>
            <person name="Battey J.N."/>
            <person name="Ouadi S."/>
            <person name="Bakaher N."/>
            <person name="Bovet L."/>
            <person name="Willig A."/>
            <person name="Goepfert S."/>
            <person name="Peitsch M.C."/>
            <person name="Ivanov N.V."/>
        </authorList>
    </citation>
    <scope>NUCLEOTIDE SEQUENCE [LARGE SCALE GENOMIC DNA]</scope>
</reference>
<protein>
    <submittedName>
        <fullName evidence="2">Threonine aspartase isoform X1</fullName>
    </submittedName>
</protein>
<sequence>MSAFLITENPRGPVGTWFETRWRMGQPLKLSHLNTRFLCVWLVTGKASTQWKRYKAMLHDAKVGNDALDLKMTHLKETNAISVEGQPCDQLWGNGVGDALDEDLISDTVGVICLDSEGHIACGASSGGIALKVSGRVGLAAMYGSGCWASSIGPFGAPFIVGCCVSGAGEHLMKGFAARECCISSSLSQAGPSSACKKVLRTVQENSQCGAESSAGFLLVQAEPSRLVAGTLAKLETVEIAAVYSSSSFGIGYFGSSMDRPKVSVLRSKKQQSKTGINEFAARVNLVTKK</sequence>
<evidence type="ECO:0000313" key="1">
    <source>
        <dbReference type="Proteomes" id="UP000790787"/>
    </source>
</evidence>
<evidence type="ECO:0000313" key="2">
    <source>
        <dbReference type="RefSeq" id="XP_075081935.1"/>
    </source>
</evidence>
<organism evidence="1 2">
    <name type="scientific">Nicotiana tabacum</name>
    <name type="common">Common tobacco</name>
    <dbReference type="NCBI Taxonomy" id="4097"/>
    <lineage>
        <taxon>Eukaryota</taxon>
        <taxon>Viridiplantae</taxon>
        <taxon>Streptophyta</taxon>
        <taxon>Embryophyta</taxon>
        <taxon>Tracheophyta</taxon>
        <taxon>Spermatophyta</taxon>
        <taxon>Magnoliopsida</taxon>
        <taxon>eudicotyledons</taxon>
        <taxon>Gunneridae</taxon>
        <taxon>Pentapetalae</taxon>
        <taxon>asterids</taxon>
        <taxon>lamiids</taxon>
        <taxon>Solanales</taxon>
        <taxon>Solanaceae</taxon>
        <taxon>Nicotianoideae</taxon>
        <taxon>Nicotianeae</taxon>
        <taxon>Nicotiana</taxon>
    </lineage>
</organism>
<dbReference type="Proteomes" id="UP000790787">
    <property type="component" value="Chromosome 11"/>
</dbReference>